<reference evidence="7" key="1">
    <citation type="submission" date="2021-04" db="EMBL/GenBank/DDBJ databases">
        <title>Microbacterium tenobrionis sp. nov. and Microbacterium allomyrinae sp. nov., isolated from larvae of Tenobrio molitor and Allomyrina dichotoma, respectively.</title>
        <authorList>
            <person name="Lee S.D."/>
        </authorList>
    </citation>
    <scope>NUCLEOTIDE SEQUENCE</scope>
    <source>
        <strain evidence="7">BWT-G7</strain>
    </source>
</reference>
<dbReference type="InterPro" id="IPR011206">
    <property type="entry name" value="Citrate_lyase_beta/mcl1/mcl2"/>
</dbReference>
<dbReference type="InterPro" id="IPR040442">
    <property type="entry name" value="Pyrv_kinase-like_dom_sf"/>
</dbReference>
<dbReference type="EMBL" id="JAGTTN010000004">
    <property type="protein sequence ID" value="MCC2033188.1"/>
    <property type="molecule type" value="Genomic_DNA"/>
</dbReference>
<evidence type="ECO:0000256" key="2">
    <source>
        <dbReference type="ARBA" id="ARBA00022723"/>
    </source>
</evidence>
<evidence type="ECO:0000259" key="6">
    <source>
        <dbReference type="Pfam" id="PF03328"/>
    </source>
</evidence>
<feature type="binding site" evidence="5">
    <location>
        <position position="113"/>
    </location>
    <ligand>
        <name>Mg(2+)</name>
        <dbReference type="ChEBI" id="CHEBI:18420"/>
    </ligand>
</feature>
<dbReference type="InterPro" id="IPR005000">
    <property type="entry name" value="Aldolase/citrate-lyase_domain"/>
</dbReference>
<feature type="binding site" evidence="5">
    <location>
        <position position="139"/>
    </location>
    <ligand>
        <name>Mg(2+)</name>
        <dbReference type="ChEBI" id="CHEBI:18420"/>
    </ligand>
</feature>
<dbReference type="Pfam" id="PF03328">
    <property type="entry name" value="HpcH_HpaI"/>
    <property type="match status" value="1"/>
</dbReference>
<feature type="binding site" evidence="4">
    <location>
        <position position="113"/>
    </location>
    <ligand>
        <name>substrate</name>
    </ligand>
</feature>
<dbReference type="SUPFAM" id="SSF51621">
    <property type="entry name" value="Phosphoenolpyruvate/pyruvate domain"/>
    <property type="match status" value="1"/>
</dbReference>
<dbReference type="Proteomes" id="UP001139354">
    <property type="component" value="Unassembled WGS sequence"/>
</dbReference>
<dbReference type="GO" id="GO:0006107">
    <property type="term" value="P:oxaloacetate metabolic process"/>
    <property type="evidence" value="ECO:0007669"/>
    <property type="project" value="TreeGrafter"/>
</dbReference>
<sequence>MLPVRSYLFVPGSAPALLRKAALGEADALVADLEDGVALSQKPLARSSVVEWLRQGVEQPVWVRVNQGDALDDDLDALAPVAALLAGLVVAKADASSVRRAGRLRVPLAPMIETAASIEAAPELARLPHVAMLQIGEVDLAADVSLSPSADDAELGWPRGRVVFASRAAGLPAPPAPVSTELGDMDVFRASTVRLARQGFVGRMCIHPRQVAVANESFTPSAEAVARAERLLAAFDRALLAGDAVLTDEHDRMVDEAVVRSARRTLELHAGAAARSARL</sequence>
<proteinExistence type="predicted"/>
<dbReference type="GO" id="GO:0000287">
    <property type="term" value="F:magnesium ion binding"/>
    <property type="evidence" value="ECO:0007669"/>
    <property type="project" value="TreeGrafter"/>
</dbReference>
<dbReference type="PANTHER" id="PTHR32308">
    <property type="entry name" value="LYASE BETA SUBUNIT, PUTATIVE (AFU_ORTHOLOGUE AFUA_4G13030)-RELATED"/>
    <property type="match status" value="1"/>
</dbReference>
<keyword evidence="2 5" id="KW-0479">Metal-binding</keyword>
<name>A0A9X1LX01_9MICO</name>
<keyword evidence="8" id="KW-1185">Reference proteome</keyword>
<dbReference type="GO" id="GO:0003824">
    <property type="term" value="F:catalytic activity"/>
    <property type="evidence" value="ECO:0007669"/>
    <property type="project" value="InterPro"/>
</dbReference>
<feature type="domain" description="HpcH/HpaI aldolase/citrate lyase" evidence="6">
    <location>
        <begin position="5"/>
        <end position="208"/>
    </location>
</feature>
<dbReference type="AlphaFoldDB" id="A0A9X1LX01"/>
<evidence type="ECO:0000313" key="8">
    <source>
        <dbReference type="Proteomes" id="UP001139354"/>
    </source>
</evidence>
<feature type="binding site" evidence="4">
    <location>
        <position position="64"/>
    </location>
    <ligand>
        <name>substrate</name>
    </ligand>
</feature>
<evidence type="ECO:0000256" key="5">
    <source>
        <dbReference type="PIRSR" id="PIRSR015582-2"/>
    </source>
</evidence>
<keyword evidence="3 5" id="KW-0460">Magnesium</keyword>
<dbReference type="Gene3D" id="3.20.20.60">
    <property type="entry name" value="Phosphoenolpyruvate-binding domains"/>
    <property type="match status" value="1"/>
</dbReference>
<evidence type="ECO:0000256" key="4">
    <source>
        <dbReference type="PIRSR" id="PIRSR015582-1"/>
    </source>
</evidence>
<dbReference type="PIRSF" id="PIRSF015582">
    <property type="entry name" value="Cit_lyase_B"/>
    <property type="match status" value="1"/>
</dbReference>
<protein>
    <recommendedName>
        <fullName evidence="6">HpcH/HpaI aldolase/citrate lyase domain-containing protein</fullName>
    </recommendedName>
</protein>
<comment type="cofactor">
    <cofactor evidence="1">
        <name>Mg(2+)</name>
        <dbReference type="ChEBI" id="CHEBI:18420"/>
    </cofactor>
</comment>
<gene>
    <name evidence="7" type="ORF">KEC57_13460</name>
</gene>
<dbReference type="RefSeq" id="WP_229385154.1">
    <property type="nucleotide sequence ID" value="NZ_JAGTTN010000004.1"/>
</dbReference>
<accession>A0A9X1LX01</accession>
<evidence type="ECO:0000256" key="1">
    <source>
        <dbReference type="ARBA" id="ARBA00001946"/>
    </source>
</evidence>
<evidence type="ECO:0000256" key="3">
    <source>
        <dbReference type="ARBA" id="ARBA00022842"/>
    </source>
</evidence>
<comment type="caution">
    <text evidence="7">The sequence shown here is derived from an EMBL/GenBank/DDBJ whole genome shotgun (WGS) entry which is preliminary data.</text>
</comment>
<evidence type="ECO:0000313" key="7">
    <source>
        <dbReference type="EMBL" id="MCC2033188.1"/>
    </source>
</evidence>
<dbReference type="InterPro" id="IPR015813">
    <property type="entry name" value="Pyrv/PenolPyrv_kinase-like_dom"/>
</dbReference>
<organism evidence="7 8">
    <name type="scientific">Microbacterium allomyrinae</name>
    <dbReference type="NCBI Taxonomy" id="2830666"/>
    <lineage>
        <taxon>Bacteria</taxon>
        <taxon>Bacillati</taxon>
        <taxon>Actinomycetota</taxon>
        <taxon>Actinomycetes</taxon>
        <taxon>Micrococcales</taxon>
        <taxon>Microbacteriaceae</taxon>
        <taxon>Microbacterium</taxon>
    </lineage>
</organism>
<dbReference type="PANTHER" id="PTHR32308:SF10">
    <property type="entry name" value="CITRATE LYASE SUBUNIT BETA"/>
    <property type="match status" value="1"/>
</dbReference>